<comment type="subunit">
    <text evidence="8">Heterodimer. The mRNA-capping enzyme is composed of two separate chains alpha and beta, respectively a mRNA guanylyltransferase and an mRNA 5'-triphosphate monophosphatase.</text>
</comment>
<keyword evidence="12" id="KW-1185">Reference proteome</keyword>
<feature type="compositionally biased region" description="Basic and acidic residues" evidence="9">
    <location>
        <begin position="354"/>
        <end position="376"/>
    </location>
</feature>
<sequence length="771" mass="85132">MDLKSIINTESAASSITKQAAPATPIQAPPQQAFRDREREREPDYNHSRQPSSGKQPPSQDYPAQTGGPYASPSTYQGNYQGRPPPPPPIQAPPQNDLRSPARSYSAQSPYQHTPSSSTSQYPFPQTQTPQSPAQQQQYPPSFQQHRDSYPQSNPPQHLQQHNSHPQVSPTPQTPPIGMPGAPHPYLQHQRSQSSLSASTPTPTSAQSQQPYHNQYPQDSPVSANHFPPAQIPQHQRQQSQPGTPLGPPLTQRHSSGGFPQPTSPYQQRGLSAGPFSQFQQTSPAPPAQATIPRHPSTPNASDSQRTSASEQRGSQSEREQSLSVSPKTRLPNQTRADMTTPQPENGHGSSTKRKMEDREVSAEDSHTGPHMDDKPSMNGNHSISAPGANSPKAPPKKRTRYAEPPIWAQSVRSKGAHSVTSRRNVKVNGKLPEQPLNQAPMVTRLETNGSPQLPPGVPRPGPLVDNERDPSVLLGPWERSIIGEKPIEHMVKVVADFLFQTVVSRPDMGELSSRGVDIEIEAKLGQLIDKETNQRYMLPVLSECVVADSPRIGFRSSMTEAQHSKLNHFLNAKVTETHPANLSSKKRVPIDYLHRRETDKFYVLPPALHASLPAAVREQINPRQTVKVRVTHDQKTQQILATIIKARIADLNLYIPESPLDCRLSVNFEMKFEGDIDEIIAGGVGDEIPDRHKDRLSYKQGPYQIDLTQVTTQTVTVNGVIRPEKEHELEIEIATEAIRQQGQRAAAGEPHEGSKGIEMEAQQEQLETKL</sequence>
<dbReference type="InterPro" id="IPR004206">
    <property type="entry name" value="mRNA_triPase_Cet1"/>
</dbReference>
<feature type="compositionally biased region" description="Polar residues" evidence="9">
    <location>
        <begin position="297"/>
        <end position="315"/>
    </location>
</feature>
<evidence type="ECO:0000313" key="11">
    <source>
        <dbReference type="EMBL" id="RDL31054.1"/>
    </source>
</evidence>
<dbReference type="PANTHER" id="PTHR28118:SF1">
    <property type="entry name" value="POLYNUCLEOTIDE 5'-TRIPHOSPHATASE CTL1-RELATED"/>
    <property type="match status" value="1"/>
</dbReference>
<comment type="similarity">
    <text evidence="3 8">Belongs to the fungal TPase family.</text>
</comment>
<dbReference type="AlphaFoldDB" id="A0A370TAU1"/>
<evidence type="ECO:0000313" key="12">
    <source>
        <dbReference type="Proteomes" id="UP000254866"/>
    </source>
</evidence>
<evidence type="ECO:0000259" key="10">
    <source>
        <dbReference type="Pfam" id="PF02940"/>
    </source>
</evidence>
<keyword evidence="4 8" id="KW-0507">mRNA processing</keyword>
<evidence type="ECO:0000256" key="1">
    <source>
        <dbReference type="ARBA" id="ARBA00001946"/>
    </source>
</evidence>
<dbReference type="GO" id="GO:0140818">
    <property type="term" value="F:mRNA 5'-triphosphate monophosphatase activity"/>
    <property type="evidence" value="ECO:0007669"/>
    <property type="project" value="UniProtKB-EC"/>
</dbReference>
<evidence type="ECO:0000256" key="9">
    <source>
        <dbReference type="SAM" id="MobiDB-lite"/>
    </source>
</evidence>
<feature type="compositionally biased region" description="Low complexity" evidence="9">
    <location>
        <begin position="192"/>
        <end position="211"/>
    </location>
</feature>
<dbReference type="Proteomes" id="UP000254866">
    <property type="component" value="Unassembled WGS sequence"/>
</dbReference>
<evidence type="ECO:0000256" key="5">
    <source>
        <dbReference type="ARBA" id="ARBA00022801"/>
    </source>
</evidence>
<evidence type="ECO:0000256" key="2">
    <source>
        <dbReference type="ARBA" id="ARBA00004123"/>
    </source>
</evidence>
<evidence type="ECO:0000256" key="7">
    <source>
        <dbReference type="ARBA" id="ARBA00047740"/>
    </source>
</evidence>
<accession>A0A370TAU1</accession>
<dbReference type="SUPFAM" id="SSF55154">
    <property type="entry name" value="CYTH-like phosphatases"/>
    <property type="match status" value="1"/>
</dbReference>
<comment type="function">
    <text evidence="8">First step of mRNA capping. Converts the 5'-triphosphate end of a nascent mRNA chain into a diphosphate end.</text>
</comment>
<keyword evidence="5 8" id="KW-0378">Hydrolase</keyword>
<dbReference type="STRING" id="2656787.A0A370TAU1"/>
<feature type="compositionally biased region" description="Polar residues" evidence="9">
    <location>
        <begin position="264"/>
        <end position="283"/>
    </location>
</feature>
<dbReference type="InterPro" id="IPR040343">
    <property type="entry name" value="Cet1/Ctl1"/>
</dbReference>
<feature type="compositionally biased region" description="Polar residues" evidence="9">
    <location>
        <begin position="150"/>
        <end position="171"/>
    </location>
</feature>
<organism evidence="11 12">
    <name type="scientific">Venustampulla echinocandica</name>
    <dbReference type="NCBI Taxonomy" id="2656787"/>
    <lineage>
        <taxon>Eukaryota</taxon>
        <taxon>Fungi</taxon>
        <taxon>Dikarya</taxon>
        <taxon>Ascomycota</taxon>
        <taxon>Pezizomycotina</taxon>
        <taxon>Leotiomycetes</taxon>
        <taxon>Helotiales</taxon>
        <taxon>Pleuroascaceae</taxon>
        <taxon>Venustampulla</taxon>
    </lineage>
</organism>
<comment type="caution">
    <text evidence="11">The sequence shown here is derived from an EMBL/GenBank/DDBJ whole genome shotgun (WGS) entry which is preliminary data.</text>
</comment>
<comment type="cofactor">
    <cofactor evidence="1 8">
        <name>Mg(2+)</name>
        <dbReference type="ChEBI" id="CHEBI:18420"/>
    </cofactor>
</comment>
<feature type="compositionally biased region" description="Pro residues" evidence="9">
    <location>
        <begin position="83"/>
        <end position="92"/>
    </location>
</feature>
<keyword evidence="8" id="KW-0506">mRNA capping</keyword>
<dbReference type="Pfam" id="PF02940">
    <property type="entry name" value="mRNA_triPase"/>
    <property type="match status" value="1"/>
</dbReference>
<dbReference type="OrthoDB" id="272147at2759"/>
<comment type="subcellular location">
    <subcellularLocation>
        <location evidence="2 8">Nucleus</location>
    </subcellularLocation>
</comment>
<feature type="region of interest" description="Disordered" evidence="9">
    <location>
        <begin position="1"/>
        <end position="405"/>
    </location>
</feature>
<feature type="compositionally biased region" description="Polar residues" evidence="9">
    <location>
        <begin position="1"/>
        <end position="18"/>
    </location>
</feature>
<comment type="catalytic activity">
    <reaction evidence="7">
        <text>a 5'-end triphospho-ribonucleoside in mRNA + H2O = a 5'-end diphospho-ribonucleoside in mRNA + phosphate + H(+)</text>
        <dbReference type="Rhea" id="RHEA:67004"/>
        <dbReference type="Rhea" id="RHEA-COMP:17164"/>
        <dbReference type="Rhea" id="RHEA-COMP:17165"/>
        <dbReference type="ChEBI" id="CHEBI:15377"/>
        <dbReference type="ChEBI" id="CHEBI:15378"/>
        <dbReference type="ChEBI" id="CHEBI:43474"/>
        <dbReference type="ChEBI" id="CHEBI:167616"/>
        <dbReference type="ChEBI" id="CHEBI:167618"/>
        <dbReference type="EC" id="3.6.1.74"/>
    </reaction>
    <physiologicalReaction direction="left-to-right" evidence="7">
        <dbReference type="Rhea" id="RHEA:67005"/>
    </physiologicalReaction>
</comment>
<dbReference type="CDD" id="cd07470">
    <property type="entry name" value="CYTH-like_mRNA_RTPase"/>
    <property type="match status" value="1"/>
</dbReference>
<dbReference type="InterPro" id="IPR033469">
    <property type="entry name" value="CYTH-like_dom_sf"/>
</dbReference>
<dbReference type="InterPro" id="IPR037009">
    <property type="entry name" value="mRNA_triPase_Cet1_sf"/>
</dbReference>
<dbReference type="GeneID" id="43602692"/>
<evidence type="ECO:0000256" key="8">
    <source>
        <dbReference type="RuleBase" id="RU367053"/>
    </source>
</evidence>
<feature type="region of interest" description="Disordered" evidence="9">
    <location>
        <begin position="741"/>
        <end position="771"/>
    </location>
</feature>
<evidence type="ECO:0000256" key="3">
    <source>
        <dbReference type="ARBA" id="ARBA00006345"/>
    </source>
</evidence>
<feature type="compositionally biased region" description="Polar residues" evidence="9">
    <location>
        <begin position="103"/>
        <end position="113"/>
    </location>
</feature>
<feature type="compositionally biased region" description="Low complexity" evidence="9">
    <location>
        <begin position="114"/>
        <end position="144"/>
    </location>
</feature>
<dbReference type="RefSeq" id="XP_031865303.1">
    <property type="nucleotide sequence ID" value="XM_032018466.1"/>
</dbReference>
<feature type="compositionally biased region" description="Pro residues" evidence="9">
    <location>
        <begin position="453"/>
        <end position="462"/>
    </location>
</feature>
<dbReference type="EMBL" id="NPIC01000013">
    <property type="protein sequence ID" value="RDL31054.1"/>
    <property type="molecule type" value="Genomic_DNA"/>
</dbReference>
<feature type="compositionally biased region" description="Polar residues" evidence="9">
    <location>
        <begin position="212"/>
        <end position="223"/>
    </location>
</feature>
<evidence type="ECO:0000256" key="6">
    <source>
        <dbReference type="ARBA" id="ARBA00023242"/>
    </source>
</evidence>
<dbReference type="GO" id="GO:0004651">
    <property type="term" value="F:polynucleotide 5'-phosphatase activity"/>
    <property type="evidence" value="ECO:0007669"/>
    <property type="project" value="UniProtKB-UniRule"/>
</dbReference>
<feature type="compositionally biased region" description="Low complexity" evidence="9">
    <location>
        <begin position="19"/>
        <end position="33"/>
    </location>
</feature>
<dbReference type="Gene3D" id="3.20.100.10">
    <property type="entry name" value="mRNA triphosphatase Cet1-like"/>
    <property type="match status" value="1"/>
</dbReference>
<feature type="compositionally biased region" description="Polar residues" evidence="9">
    <location>
        <begin position="322"/>
        <end position="350"/>
    </location>
</feature>
<dbReference type="GO" id="GO:0006370">
    <property type="term" value="P:7-methylguanosine mRNA capping"/>
    <property type="evidence" value="ECO:0007669"/>
    <property type="project" value="UniProtKB-UniRule"/>
</dbReference>
<feature type="compositionally biased region" description="Polar residues" evidence="9">
    <location>
        <begin position="48"/>
        <end position="63"/>
    </location>
</feature>
<feature type="compositionally biased region" description="Basic and acidic residues" evidence="9">
    <location>
        <begin position="750"/>
        <end position="759"/>
    </location>
</feature>
<proteinExistence type="inferred from homology"/>
<name>A0A370TAU1_9HELO</name>
<dbReference type="PANTHER" id="PTHR28118">
    <property type="entry name" value="POLYNUCLEOTIDE 5'-TRIPHOSPHATASE-RELATED"/>
    <property type="match status" value="1"/>
</dbReference>
<feature type="region of interest" description="Disordered" evidence="9">
    <location>
        <begin position="448"/>
        <end position="471"/>
    </location>
</feature>
<protein>
    <recommendedName>
        <fullName evidence="8">mRNA-capping enzyme subunit beta</fullName>
        <ecNumber evidence="8">3.6.1.74</ecNumber>
    </recommendedName>
    <alternativeName>
        <fullName evidence="8">mRNA 5'-phosphatase</fullName>
    </alternativeName>
    <alternativeName>
        <fullName evidence="8">mRNA 5'-triphosphate monophosphatase</fullName>
    </alternativeName>
</protein>
<reference evidence="11 12" key="1">
    <citation type="journal article" date="2018" name="IMA Fungus">
        <title>IMA Genome-F 9: Draft genome sequence of Annulohypoxylon stygium, Aspergillus mulundensis, Berkeleyomyces basicola (syn. Thielaviopsis basicola), Ceratocystis smalleyi, two Cercospora beticola strains, Coleophoma cylindrospora, Fusarium fracticaudum, Phialophora cf. hyalina, and Morchella septimelata.</title>
        <authorList>
            <person name="Wingfield B.D."/>
            <person name="Bills G.F."/>
            <person name="Dong Y."/>
            <person name="Huang W."/>
            <person name="Nel W.J."/>
            <person name="Swalarsk-Parry B.S."/>
            <person name="Vaghefi N."/>
            <person name="Wilken P.M."/>
            <person name="An Z."/>
            <person name="de Beer Z.W."/>
            <person name="De Vos L."/>
            <person name="Chen L."/>
            <person name="Duong T.A."/>
            <person name="Gao Y."/>
            <person name="Hammerbacher A."/>
            <person name="Kikkert J.R."/>
            <person name="Li Y."/>
            <person name="Li H."/>
            <person name="Li K."/>
            <person name="Li Q."/>
            <person name="Liu X."/>
            <person name="Ma X."/>
            <person name="Naidoo K."/>
            <person name="Pethybridge S.J."/>
            <person name="Sun J."/>
            <person name="Steenkamp E.T."/>
            <person name="van der Nest M.A."/>
            <person name="van Wyk S."/>
            <person name="Wingfield M.J."/>
            <person name="Xiong C."/>
            <person name="Yue Q."/>
            <person name="Zhang X."/>
        </authorList>
    </citation>
    <scope>NUCLEOTIDE SEQUENCE [LARGE SCALE GENOMIC DNA]</scope>
    <source>
        <strain evidence="11 12">BP 5553</strain>
    </source>
</reference>
<evidence type="ECO:0000256" key="4">
    <source>
        <dbReference type="ARBA" id="ARBA00022664"/>
    </source>
</evidence>
<keyword evidence="6 8" id="KW-0539">Nucleus</keyword>
<feature type="compositionally biased region" description="Low complexity" evidence="9">
    <location>
        <begin position="228"/>
        <end position="244"/>
    </location>
</feature>
<dbReference type="EC" id="3.6.1.74" evidence="8"/>
<gene>
    <name evidence="11" type="ORF">BP5553_09843</name>
</gene>
<feature type="compositionally biased region" description="Basic and acidic residues" evidence="9">
    <location>
        <begin position="34"/>
        <end position="47"/>
    </location>
</feature>
<dbReference type="GO" id="GO:0031533">
    <property type="term" value="C:mRNA capping enzyme complex"/>
    <property type="evidence" value="ECO:0007669"/>
    <property type="project" value="UniProtKB-UniRule"/>
</dbReference>
<feature type="domain" description="mRNA triphosphatase Cet1-like" evidence="10">
    <location>
        <begin position="489"/>
        <end position="734"/>
    </location>
</feature>